<gene>
    <name evidence="3" type="ORF">C448_00150</name>
</gene>
<dbReference type="InterPro" id="IPR002104">
    <property type="entry name" value="Integrase_catalytic"/>
</dbReference>
<sequence>MRVERTDHPQFHKCWLTTDEYEQLRRTTDSYRDELVVRLGGEVGLRSFEVPQITPEHPRREVIEDDSYHFLRVPEGKDTTGNGGKPRDAYLPRSVERDLHRYQRAEEIAQDNPFIDVSPRHVQRIVKNIAERTADRTGDSDFRKVSSHDLRRYFAHTCLVEKRMNPRVVMEIGGWEDYAALEPYLNKPSPSTIVSEFETAELA</sequence>
<dbReference type="STRING" id="931277.C448_00150"/>
<protein>
    <submittedName>
        <fullName evidence="3">Bacterio-opsin activator-like protein</fullName>
    </submittedName>
</protein>
<dbReference type="RefSeq" id="WP_004050968.1">
    <property type="nucleotide sequence ID" value="NZ_AOMC01000005.1"/>
</dbReference>
<keyword evidence="4" id="KW-1185">Reference proteome</keyword>
<feature type="domain" description="Tyr recombinase" evidence="2">
    <location>
        <begin position="11"/>
        <end position="198"/>
    </location>
</feature>
<comment type="caution">
    <text evidence="3">The sequence shown here is derived from an EMBL/GenBank/DDBJ whole genome shotgun (WGS) entry which is preliminary data.</text>
</comment>
<dbReference type="AlphaFoldDB" id="M0N2K1"/>
<name>M0N2K1_HALMO</name>
<reference evidence="3 4" key="1">
    <citation type="journal article" date="2014" name="PLoS Genet.">
        <title>Phylogenetically driven sequencing of extremely halophilic archaea reveals strategies for static and dynamic osmo-response.</title>
        <authorList>
            <person name="Becker E.A."/>
            <person name="Seitzer P.M."/>
            <person name="Tritt A."/>
            <person name="Larsen D."/>
            <person name="Krusor M."/>
            <person name="Yao A.I."/>
            <person name="Wu D."/>
            <person name="Madern D."/>
            <person name="Eisen J.A."/>
            <person name="Darling A.E."/>
            <person name="Facciotti M.T."/>
        </authorList>
    </citation>
    <scope>NUCLEOTIDE SEQUENCE [LARGE SCALE GENOMIC DNA]</scope>
    <source>
        <strain evidence="3 4">DSM 1307</strain>
    </source>
</reference>
<dbReference type="InterPro" id="IPR013762">
    <property type="entry name" value="Integrase-like_cat_sf"/>
</dbReference>
<dbReference type="OrthoDB" id="211449at2157"/>
<dbReference type="SUPFAM" id="SSF56349">
    <property type="entry name" value="DNA breaking-rejoining enzymes"/>
    <property type="match status" value="1"/>
</dbReference>
<evidence type="ECO:0000313" key="3">
    <source>
        <dbReference type="EMBL" id="EMA52081.1"/>
    </source>
</evidence>
<dbReference type="eggNOG" id="arCOG02282">
    <property type="taxonomic scope" value="Archaea"/>
</dbReference>
<keyword evidence="1" id="KW-0233">DNA recombination</keyword>
<dbReference type="Proteomes" id="UP000011568">
    <property type="component" value="Unassembled WGS sequence"/>
</dbReference>
<organism evidence="3 4">
    <name type="scientific">Halococcus morrhuae DSM 1307</name>
    <dbReference type="NCBI Taxonomy" id="931277"/>
    <lineage>
        <taxon>Archaea</taxon>
        <taxon>Methanobacteriati</taxon>
        <taxon>Methanobacteriota</taxon>
        <taxon>Stenosarchaea group</taxon>
        <taxon>Halobacteria</taxon>
        <taxon>Halobacteriales</taxon>
        <taxon>Halococcaceae</taxon>
        <taxon>Halococcus</taxon>
    </lineage>
</organism>
<accession>M0N2K1</accession>
<dbReference type="PATRIC" id="fig|931277.6.peg.27"/>
<dbReference type="EMBL" id="AOMC01000005">
    <property type="protein sequence ID" value="EMA52081.1"/>
    <property type="molecule type" value="Genomic_DNA"/>
</dbReference>
<evidence type="ECO:0000259" key="2">
    <source>
        <dbReference type="PROSITE" id="PS51898"/>
    </source>
</evidence>
<dbReference type="PROSITE" id="PS51898">
    <property type="entry name" value="TYR_RECOMBINASE"/>
    <property type="match status" value="1"/>
</dbReference>
<dbReference type="GO" id="GO:0006310">
    <property type="term" value="P:DNA recombination"/>
    <property type="evidence" value="ECO:0007669"/>
    <property type="project" value="UniProtKB-KW"/>
</dbReference>
<dbReference type="CDD" id="cd00397">
    <property type="entry name" value="DNA_BRE_C"/>
    <property type="match status" value="1"/>
</dbReference>
<dbReference type="Pfam" id="PF00589">
    <property type="entry name" value="Phage_integrase"/>
    <property type="match status" value="1"/>
</dbReference>
<dbReference type="GO" id="GO:0003677">
    <property type="term" value="F:DNA binding"/>
    <property type="evidence" value="ECO:0007669"/>
    <property type="project" value="InterPro"/>
</dbReference>
<proteinExistence type="predicted"/>
<evidence type="ECO:0000256" key="1">
    <source>
        <dbReference type="ARBA" id="ARBA00023172"/>
    </source>
</evidence>
<dbReference type="Gene3D" id="1.10.443.10">
    <property type="entry name" value="Intergrase catalytic core"/>
    <property type="match status" value="1"/>
</dbReference>
<dbReference type="InterPro" id="IPR011010">
    <property type="entry name" value="DNA_brk_join_enz"/>
</dbReference>
<evidence type="ECO:0000313" key="4">
    <source>
        <dbReference type="Proteomes" id="UP000011568"/>
    </source>
</evidence>
<dbReference type="GO" id="GO:0015074">
    <property type="term" value="P:DNA integration"/>
    <property type="evidence" value="ECO:0007669"/>
    <property type="project" value="InterPro"/>
</dbReference>